<dbReference type="Proteomes" id="UP001163046">
    <property type="component" value="Unassembled WGS sequence"/>
</dbReference>
<keyword evidence="6" id="KW-1185">Reference proteome</keyword>
<feature type="compositionally biased region" description="Polar residues" evidence="4">
    <location>
        <begin position="500"/>
        <end position="524"/>
    </location>
</feature>
<dbReference type="OrthoDB" id="5990470at2759"/>
<dbReference type="InterPro" id="IPR002093">
    <property type="entry name" value="BRCA2_repeat"/>
</dbReference>
<gene>
    <name evidence="5" type="ORF">OS493_021457</name>
</gene>
<evidence type="ECO:0000313" key="5">
    <source>
        <dbReference type="EMBL" id="KAJ7372029.1"/>
    </source>
</evidence>
<dbReference type="InterPro" id="IPR015525">
    <property type="entry name" value="BRCA2"/>
</dbReference>
<organism evidence="5 6">
    <name type="scientific">Desmophyllum pertusum</name>
    <dbReference type="NCBI Taxonomy" id="174260"/>
    <lineage>
        <taxon>Eukaryota</taxon>
        <taxon>Metazoa</taxon>
        <taxon>Cnidaria</taxon>
        <taxon>Anthozoa</taxon>
        <taxon>Hexacorallia</taxon>
        <taxon>Scleractinia</taxon>
        <taxon>Caryophylliina</taxon>
        <taxon>Caryophylliidae</taxon>
        <taxon>Desmophyllum</taxon>
    </lineage>
</organism>
<evidence type="ECO:0000256" key="4">
    <source>
        <dbReference type="SAM" id="MobiDB-lite"/>
    </source>
</evidence>
<feature type="region of interest" description="Disordered" evidence="4">
    <location>
        <begin position="358"/>
        <end position="412"/>
    </location>
</feature>
<feature type="region of interest" description="Disordered" evidence="4">
    <location>
        <begin position="547"/>
        <end position="567"/>
    </location>
</feature>
<accession>A0A9X0CSN4</accession>
<keyword evidence="3" id="KW-0234">DNA repair</keyword>
<evidence type="ECO:0000256" key="2">
    <source>
        <dbReference type="ARBA" id="ARBA00022763"/>
    </source>
</evidence>
<dbReference type="PANTHER" id="PTHR11289">
    <property type="entry name" value="BREAST CANCER TYPE 2 SUSCEPTIBILITY PROTEIN BRCA2"/>
    <property type="match status" value="1"/>
</dbReference>
<dbReference type="EMBL" id="MU826839">
    <property type="protein sequence ID" value="KAJ7372029.1"/>
    <property type="molecule type" value="Genomic_DNA"/>
</dbReference>
<reference evidence="5" key="1">
    <citation type="submission" date="2023-01" db="EMBL/GenBank/DDBJ databases">
        <title>Genome assembly of the deep-sea coral Lophelia pertusa.</title>
        <authorList>
            <person name="Herrera S."/>
            <person name="Cordes E."/>
        </authorList>
    </citation>
    <scope>NUCLEOTIDE SEQUENCE</scope>
    <source>
        <strain evidence="5">USNM1676648</strain>
        <tissue evidence="5">Polyp</tissue>
    </source>
</reference>
<evidence type="ECO:0000313" key="6">
    <source>
        <dbReference type="Proteomes" id="UP001163046"/>
    </source>
</evidence>
<feature type="compositionally biased region" description="Polar residues" evidence="4">
    <location>
        <begin position="358"/>
        <end position="369"/>
    </location>
</feature>
<dbReference type="PROSITE" id="PS50138">
    <property type="entry name" value="BRCA2_REPEAT"/>
    <property type="match status" value="8"/>
</dbReference>
<dbReference type="PANTHER" id="PTHR11289:SF0">
    <property type="entry name" value="BREAST CANCER TYPE 2 SUSCEPTIBILITY PROTEIN"/>
    <property type="match status" value="1"/>
</dbReference>
<feature type="region of interest" description="Disordered" evidence="4">
    <location>
        <begin position="497"/>
        <end position="524"/>
    </location>
</feature>
<name>A0A9X0CSN4_9CNID</name>
<feature type="compositionally biased region" description="Basic and acidic residues" evidence="4">
    <location>
        <begin position="383"/>
        <end position="404"/>
    </location>
</feature>
<evidence type="ECO:0000256" key="3">
    <source>
        <dbReference type="ARBA" id="ARBA00023204"/>
    </source>
</evidence>
<protein>
    <submittedName>
        <fullName evidence="5">Uncharacterized protein</fullName>
    </submittedName>
</protein>
<feature type="compositionally biased region" description="Basic and acidic residues" evidence="4">
    <location>
        <begin position="151"/>
        <end position="169"/>
    </location>
</feature>
<comment type="caution">
    <text evidence="5">The sequence shown here is derived from an EMBL/GenBank/DDBJ whole genome shotgun (WGS) entry which is preliminary data.</text>
</comment>
<keyword evidence="2" id="KW-0227">DNA damage</keyword>
<keyword evidence="1" id="KW-0677">Repeat</keyword>
<feature type="region of interest" description="Disordered" evidence="4">
    <location>
        <begin position="133"/>
        <end position="169"/>
    </location>
</feature>
<feature type="compositionally biased region" description="Polar residues" evidence="4">
    <location>
        <begin position="456"/>
        <end position="475"/>
    </location>
</feature>
<proteinExistence type="predicted"/>
<dbReference type="GO" id="GO:0000724">
    <property type="term" value="P:double-strand break repair via homologous recombination"/>
    <property type="evidence" value="ECO:0007669"/>
    <property type="project" value="InterPro"/>
</dbReference>
<dbReference type="Pfam" id="PF00634">
    <property type="entry name" value="BRCA2"/>
    <property type="match status" value="7"/>
</dbReference>
<dbReference type="AlphaFoldDB" id="A0A9X0CSN4"/>
<sequence>MAKEMLSLKDNVMVLQRVIGHRKKSLEMVFAGPSYGTRKKQRSSEKELGNGFLDFQEEPCIETRRDWAASFPDSLTVAKKDAGDKEIVDVALQNSKKDVDDFESKQSENVNDSLLEDLLNDCKRKRRDSLATISEENERIKEHHRGNATGTDKDSEFKHRRSYERESSTECRLSDAVKNHSIPNSLFQTASGKSVSVSNAALSKARNTWRKIDQELALDGNDKLQHKDLASLDAFQTVPARTVDDLQSSLSIRQAPGIKWKRGRLSFGKRQERLCFRRSFGRRDLDGDANSQIEEVKDDRLGVSGETDKASKSNAFLGFQTAAGKRVDMSEKALQRGAQIMQEIDNSLEQGITKIGQNTDRFSGSSGSHNGIAKTARISGRASHKDTQIIQRTDKSLERSEGKTRCNSTGLSGFSGFQTASGQSVNLSKESIEKGAAIMQQIDRSLEQNKDKSVSHSRSTSGFSGFQTASGQNVKLSKESIEKGTAIMHEIDRSIEQNRDSGLSHSPSTSGFSGFQTASGQNVKLSKESIEKGSGIMHEIDRSIEQNRDSGLSHSHNTSGFSGFQTASGQSVKLSKESLVKGTAIMQQIDKSLEQNREGSASATSFSGSEPSVTSFSGFSGFQTAGGKTVQISESALAKAKETMAGIDRELQTTSPETPTISDYASRKAREPMKLVDQQIDKSTTVVTKGSHGGKFKGFFTAGGQSVSISEEALTKAKGFLLETDNAFSDSKMDGTTFLPERAAPTVVHGRTVPTPDRSCSVEHDEAVSREVLESSNALLAYESIMDDSEYLHDRAAAGLGSFNTSSGSLVERGKVKLIKGATCTS</sequence>
<dbReference type="GO" id="GO:0006355">
    <property type="term" value="P:regulation of DNA-templated transcription"/>
    <property type="evidence" value="ECO:0007669"/>
    <property type="project" value="TreeGrafter"/>
</dbReference>
<evidence type="ECO:0000256" key="1">
    <source>
        <dbReference type="ARBA" id="ARBA00022737"/>
    </source>
</evidence>
<feature type="region of interest" description="Disordered" evidence="4">
    <location>
        <begin position="447"/>
        <end position="476"/>
    </location>
</feature>
<feature type="compositionally biased region" description="Polar residues" evidence="4">
    <location>
        <begin position="549"/>
        <end position="567"/>
    </location>
</feature>